<evidence type="ECO:0000313" key="3">
    <source>
        <dbReference type="EMBL" id="KAF9533108.1"/>
    </source>
</evidence>
<gene>
    <name evidence="3" type="ORF">CPB83DRAFT_903094</name>
</gene>
<feature type="compositionally biased region" description="Low complexity" evidence="1">
    <location>
        <begin position="523"/>
        <end position="570"/>
    </location>
</feature>
<feature type="signal peptide" evidence="2">
    <location>
        <begin position="1"/>
        <end position="19"/>
    </location>
</feature>
<dbReference type="AlphaFoldDB" id="A0A9P6ENP8"/>
<dbReference type="InterPro" id="IPR005197">
    <property type="entry name" value="Glyco_hydro_71"/>
</dbReference>
<comment type="caution">
    <text evidence="3">The sequence shown here is derived from an EMBL/GenBank/DDBJ whole genome shotgun (WGS) entry which is preliminary data.</text>
</comment>
<dbReference type="GO" id="GO:0051118">
    <property type="term" value="F:glucan endo-1,3-alpha-glucosidase activity"/>
    <property type="evidence" value="ECO:0007669"/>
    <property type="project" value="InterPro"/>
</dbReference>
<evidence type="ECO:0000313" key="4">
    <source>
        <dbReference type="Proteomes" id="UP000807306"/>
    </source>
</evidence>
<reference evidence="3" key="1">
    <citation type="submission" date="2020-11" db="EMBL/GenBank/DDBJ databases">
        <authorList>
            <consortium name="DOE Joint Genome Institute"/>
            <person name="Ahrendt S."/>
            <person name="Riley R."/>
            <person name="Andreopoulos W."/>
            <person name="Labutti K."/>
            <person name="Pangilinan J."/>
            <person name="Ruiz-Duenas F.J."/>
            <person name="Barrasa J.M."/>
            <person name="Sanchez-Garcia M."/>
            <person name="Camarero S."/>
            <person name="Miyauchi S."/>
            <person name="Serrano A."/>
            <person name="Linde D."/>
            <person name="Babiker R."/>
            <person name="Drula E."/>
            <person name="Ayuso-Fernandez I."/>
            <person name="Pacheco R."/>
            <person name="Padilla G."/>
            <person name="Ferreira P."/>
            <person name="Barriuso J."/>
            <person name="Kellner H."/>
            <person name="Castanera R."/>
            <person name="Alfaro M."/>
            <person name="Ramirez L."/>
            <person name="Pisabarro A.G."/>
            <person name="Kuo A."/>
            <person name="Tritt A."/>
            <person name="Lipzen A."/>
            <person name="He G."/>
            <person name="Yan M."/>
            <person name="Ng V."/>
            <person name="Cullen D."/>
            <person name="Martin F."/>
            <person name="Rosso M.-N."/>
            <person name="Henrissat B."/>
            <person name="Hibbett D."/>
            <person name="Martinez A.T."/>
            <person name="Grigoriev I.V."/>
        </authorList>
    </citation>
    <scope>NUCLEOTIDE SEQUENCE</scope>
    <source>
        <strain evidence="3">CBS 506.95</strain>
    </source>
</reference>
<dbReference type="Gene3D" id="3.20.20.80">
    <property type="entry name" value="Glycosidases"/>
    <property type="match status" value="1"/>
</dbReference>
<feature type="region of interest" description="Disordered" evidence="1">
    <location>
        <begin position="520"/>
        <end position="570"/>
    </location>
</feature>
<feature type="chain" id="PRO_5040352555" evidence="2">
    <location>
        <begin position="20"/>
        <end position="570"/>
    </location>
</feature>
<dbReference type="Pfam" id="PF03659">
    <property type="entry name" value="Glyco_hydro_71"/>
    <property type="match status" value="1"/>
</dbReference>
<name>A0A9P6ENP8_9AGAR</name>
<evidence type="ECO:0000256" key="1">
    <source>
        <dbReference type="SAM" id="MobiDB-lite"/>
    </source>
</evidence>
<dbReference type="OrthoDB" id="3257981at2759"/>
<keyword evidence="2" id="KW-0732">Signal</keyword>
<keyword evidence="4" id="KW-1185">Reference proteome</keyword>
<accession>A0A9P6ENP8</accession>
<organism evidence="3 4">
    <name type="scientific">Crepidotus variabilis</name>
    <dbReference type="NCBI Taxonomy" id="179855"/>
    <lineage>
        <taxon>Eukaryota</taxon>
        <taxon>Fungi</taxon>
        <taxon>Dikarya</taxon>
        <taxon>Basidiomycota</taxon>
        <taxon>Agaricomycotina</taxon>
        <taxon>Agaricomycetes</taxon>
        <taxon>Agaricomycetidae</taxon>
        <taxon>Agaricales</taxon>
        <taxon>Agaricineae</taxon>
        <taxon>Crepidotaceae</taxon>
        <taxon>Crepidotus</taxon>
    </lineage>
</organism>
<dbReference type="CDD" id="cd11577">
    <property type="entry name" value="GH71"/>
    <property type="match status" value="1"/>
</dbReference>
<keyword evidence="3" id="KW-0378">Hydrolase</keyword>
<dbReference type="EMBL" id="MU157829">
    <property type="protein sequence ID" value="KAF9533108.1"/>
    <property type="molecule type" value="Genomic_DNA"/>
</dbReference>
<protein>
    <submittedName>
        <fullName evidence="3">Glycosyl hydrolase family 71-domain-containing protein</fullName>
    </submittedName>
</protein>
<evidence type="ECO:0000256" key="2">
    <source>
        <dbReference type="SAM" id="SignalP"/>
    </source>
</evidence>
<dbReference type="Proteomes" id="UP000807306">
    <property type="component" value="Unassembled WGS sequence"/>
</dbReference>
<sequence length="570" mass="60945">MRAFSTLVSLFSTATFVAALPLVARQALEAPADDTKHVVCHHMVGNTFPYTLKDWQDDVALASSKGIDAFALNMGSDSWQPDRINDAYEAAKSSNSTFKMFLSLDMTVLPCGSPDDGAKLRQLVTSNMAKDSQFFINGKAFVSTFAGENCNFGHPSAQEGWGAEFAQHPDLAGKIHFVPAFFIDPQRFGDFKSVMNGAFAWDSGWPNELTSDVAKQALAKGDDKNFLSTFSPTVKVASTSITGEASSIVQKLKDTLSSLLSPTQKAVSNLIGDTAWDTVYLKGLGTLGGLQKRDDPSSGKPTYMAAAAANFFTHYGADTFNKNFAYLGDQFLLAKRWESIINNRDQYDIIELLTWNDFGESHYIGPIKGALPKSEAWTIGFDHTAFLDVNKYYIEAFKTGKFPEITEDRVVMYSRPHIAAANVPDPVGFPKNADLFQDNVWALIFASAPSTVTLNGQVSQVPKGVSKVAAAIKPGDGISAKLDRNGATTVTVDGGDFKFNGSPQAYNFNYFVVGAGANDGQDTPAPTSPSASPALPASSASSSSALATPSTSPTSLSATSSTPTATATQK</sequence>
<proteinExistence type="predicted"/>